<dbReference type="OrthoDB" id="9812729at2"/>
<feature type="domain" description="DUF58" evidence="2">
    <location>
        <begin position="231"/>
        <end position="382"/>
    </location>
</feature>
<evidence type="ECO:0000313" key="3">
    <source>
        <dbReference type="EMBL" id="SEC23033.1"/>
    </source>
</evidence>
<proteinExistence type="predicted"/>
<evidence type="ECO:0000256" key="1">
    <source>
        <dbReference type="SAM" id="Phobius"/>
    </source>
</evidence>
<sequence length="420" mass="44962">MTTEALPAAAAPIDRDAGWRDVAAVIGARILVRLRLIAAAIRPLAWVLMALAIGFWILGQVAGWAEFTIAAVVIALTVALCALFLIGRTAYDVSLDLARTRVVVGERAVGALTLANRGARAILPSRVVLPVGSGRGEFGIQRLAPGEEAEELFAIPTQKRGVVKVGPVSVVRGDPLGLFERAHRRDDPVDLYVHPRTVLFDGQSLGYLRDLEGLPAADLSRDDVSFHALLEYQPGDDLRHVHWRSTARTGTMMVRQYEETRRSHFVIGLSRSSGDYATDEDFELAISAAGSIGLRAIRDSQRVDVRVQGRELAAGTGKQLLDSLSAVESSKPRDGGIDHLAGVLARTMPLASVVVLVCGSRVSTDDLRLACSRLPYGAKVMAVVADRSVSAPALRRIGDADVVTIGALEQVPLALQKVLA</sequence>
<reference evidence="4" key="1">
    <citation type="submission" date="2016-10" db="EMBL/GenBank/DDBJ databases">
        <authorList>
            <person name="Varghese N."/>
            <person name="Submissions S."/>
        </authorList>
    </citation>
    <scope>NUCLEOTIDE SEQUENCE [LARGE SCALE GENOMIC DNA]</scope>
    <source>
        <strain evidence="4">DSM 16089</strain>
    </source>
</reference>
<dbReference type="EMBL" id="FNSQ01000005">
    <property type="protein sequence ID" value="SEC23033.1"/>
    <property type="molecule type" value="Genomic_DNA"/>
</dbReference>
<organism evidence="3 4">
    <name type="scientific">Microbacterium hydrocarbonoxydans</name>
    <dbReference type="NCBI Taxonomy" id="273678"/>
    <lineage>
        <taxon>Bacteria</taxon>
        <taxon>Bacillati</taxon>
        <taxon>Actinomycetota</taxon>
        <taxon>Actinomycetes</taxon>
        <taxon>Micrococcales</taxon>
        <taxon>Microbacteriaceae</taxon>
        <taxon>Microbacterium</taxon>
    </lineage>
</organism>
<keyword evidence="1" id="KW-1133">Transmembrane helix</keyword>
<dbReference type="PANTHER" id="PTHR34351">
    <property type="entry name" value="SLR1927 PROTEIN-RELATED"/>
    <property type="match status" value="1"/>
</dbReference>
<feature type="transmembrane region" description="Helical" evidence="1">
    <location>
        <begin position="36"/>
        <end position="58"/>
    </location>
</feature>
<dbReference type="AlphaFoldDB" id="A0A1H4QTT4"/>
<evidence type="ECO:0000259" key="2">
    <source>
        <dbReference type="Pfam" id="PF01882"/>
    </source>
</evidence>
<dbReference type="RefSeq" id="WP_060928621.1">
    <property type="nucleotide sequence ID" value="NZ_FNSQ01000005.1"/>
</dbReference>
<gene>
    <name evidence="3" type="ORF">SAMN04489807_3199</name>
</gene>
<name>A0A1H4QTT4_9MICO</name>
<protein>
    <submittedName>
        <fullName evidence="3">Uncharacterized conserved protein, DUF58 family, contains vWF domain</fullName>
    </submittedName>
</protein>
<evidence type="ECO:0000313" key="4">
    <source>
        <dbReference type="Proteomes" id="UP000183750"/>
    </source>
</evidence>
<dbReference type="Pfam" id="PF01882">
    <property type="entry name" value="DUF58"/>
    <property type="match status" value="1"/>
</dbReference>
<accession>A0A1H4QTT4</accession>
<dbReference type="Proteomes" id="UP000183750">
    <property type="component" value="Unassembled WGS sequence"/>
</dbReference>
<feature type="transmembrane region" description="Helical" evidence="1">
    <location>
        <begin position="64"/>
        <end position="86"/>
    </location>
</feature>
<dbReference type="PANTHER" id="PTHR34351:SF1">
    <property type="entry name" value="SLR1927 PROTEIN"/>
    <property type="match status" value="1"/>
</dbReference>
<dbReference type="InterPro" id="IPR002881">
    <property type="entry name" value="DUF58"/>
</dbReference>
<keyword evidence="4" id="KW-1185">Reference proteome</keyword>
<keyword evidence="1" id="KW-0472">Membrane</keyword>
<keyword evidence="1" id="KW-0812">Transmembrane</keyword>